<feature type="domain" description="CheC-like protein" evidence="3">
    <location>
        <begin position="10"/>
        <end position="36"/>
    </location>
</feature>
<dbReference type="SUPFAM" id="SSF103039">
    <property type="entry name" value="CheC-like"/>
    <property type="match status" value="1"/>
</dbReference>
<dbReference type="InterPro" id="IPR028976">
    <property type="entry name" value="CheC-like_sf"/>
</dbReference>
<dbReference type="EMBL" id="QRZM01000003">
    <property type="protein sequence ID" value="RGV76648.1"/>
    <property type="molecule type" value="Genomic_DNA"/>
</dbReference>
<sequence length="207" mass="23401">MDGYVQLDEISRDILKEIGNVGTGNAVTSLSQMMEQPIELDMPSLKVVKYYKMHELLEQPEELQTGILIEVTGQLKGIFLFMLSEAFTKTVINTILGEEERNLTSLDDMECSLISELGNIMCGSYIRALSQLMDMDMDVSVPELCIDMGGAILTYPMSKWVIVSDDILLIENIFHMSGEIFKGRILFLPEQEDLGTMLSRLREQRYG</sequence>
<dbReference type="CDD" id="cd17909">
    <property type="entry name" value="CheC_ClassI"/>
    <property type="match status" value="1"/>
</dbReference>
<dbReference type="PANTHER" id="PTHR43693">
    <property type="entry name" value="PROTEIN PHOSPHATASE CHEZ"/>
    <property type="match status" value="1"/>
</dbReference>
<evidence type="ECO:0000313" key="4">
    <source>
        <dbReference type="EMBL" id="RGV76648.1"/>
    </source>
</evidence>
<keyword evidence="1" id="KW-0145">Chemotaxis</keyword>
<keyword evidence="2" id="KW-0378">Hydrolase</keyword>
<dbReference type="GO" id="GO:0016787">
    <property type="term" value="F:hydrolase activity"/>
    <property type="evidence" value="ECO:0007669"/>
    <property type="project" value="UniProtKB-KW"/>
</dbReference>
<evidence type="ECO:0000313" key="6">
    <source>
        <dbReference type="Proteomes" id="UP000283975"/>
    </source>
</evidence>
<evidence type="ECO:0000313" key="5">
    <source>
        <dbReference type="EMBL" id="RHC47452.1"/>
    </source>
</evidence>
<dbReference type="RefSeq" id="WP_002568603.1">
    <property type="nucleotide sequence ID" value="NZ_CABKUK010000004.1"/>
</dbReference>
<name>A0A412Z961_9FIRM</name>
<dbReference type="GO" id="GO:0006935">
    <property type="term" value="P:chemotaxis"/>
    <property type="evidence" value="ECO:0007669"/>
    <property type="project" value="UniProtKB-KW"/>
</dbReference>
<protein>
    <submittedName>
        <fullName evidence="4">Chemotaxis protein CheC</fullName>
    </submittedName>
</protein>
<dbReference type="Proteomes" id="UP000284543">
    <property type="component" value="Unassembled WGS sequence"/>
</dbReference>
<dbReference type="EMBL" id="QSHZ01000054">
    <property type="protein sequence ID" value="RHC47452.1"/>
    <property type="molecule type" value="Genomic_DNA"/>
</dbReference>
<dbReference type="Gene3D" id="3.40.1550.10">
    <property type="entry name" value="CheC-like"/>
    <property type="match status" value="1"/>
</dbReference>
<comment type="caution">
    <text evidence="4">The sequence shown here is derived from an EMBL/GenBank/DDBJ whole genome shotgun (WGS) entry which is preliminary data.</text>
</comment>
<organism evidence="4 7">
    <name type="scientific">Enterocloster bolteae</name>
    <dbReference type="NCBI Taxonomy" id="208479"/>
    <lineage>
        <taxon>Bacteria</taxon>
        <taxon>Bacillati</taxon>
        <taxon>Bacillota</taxon>
        <taxon>Clostridia</taxon>
        <taxon>Lachnospirales</taxon>
        <taxon>Lachnospiraceae</taxon>
        <taxon>Enterocloster</taxon>
    </lineage>
</organism>
<accession>A0A412Z961</accession>
<evidence type="ECO:0000313" key="7">
    <source>
        <dbReference type="Proteomes" id="UP000284543"/>
    </source>
</evidence>
<proteinExistence type="predicted"/>
<dbReference type="Pfam" id="PF04509">
    <property type="entry name" value="CheC"/>
    <property type="match status" value="2"/>
</dbReference>
<dbReference type="PANTHER" id="PTHR43693:SF1">
    <property type="entry name" value="PROTEIN PHOSPHATASE CHEZ"/>
    <property type="match status" value="1"/>
</dbReference>
<dbReference type="InterPro" id="IPR007597">
    <property type="entry name" value="CheC"/>
</dbReference>
<reference evidence="6 7" key="1">
    <citation type="submission" date="2018-08" db="EMBL/GenBank/DDBJ databases">
        <title>A genome reference for cultivated species of the human gut microbiota.</title>
        <authorList>
            <person name="Zou Y."/>
            <person name="Xue W."/>
            <person name="Luo G."/>
        </authorList>
    </citation>
    <scope>NUCLEOTIDE SEQUENCE [LARGE SCALE GENOMIC DNA]</scope>
    <source>
        <strain evidence="4 7">AF14-18</strain>
        <strain evidence="5 6">AM35-14</strain>
    </source>
</reference>
<dbReference type="AlphaFoldDB" id="A0A412Z961"/>
<dbReference type="Proteomes" id="UP000283975">
    <property type="component" value="Unassembled WGS sequence"/>
</dbReference>
<gene>
    <name evidence="5" type="ORF">DW839_29980</name>
    <name evidence="4" type="ORF">DWW02_08755</name>
</gene>
<evidence type="ECO:0000256" key="1">
    <source>
        <dbReference type="ARBA" id="ARBA00022500"/>
    </source>
</evidence>
<feature type="domain" description="CheC-like protein" evidence="3">
    <location>
        <begin position="109"/>
        <end position="144"/>
    </location>
</feature>
<dbReference type="KEGG" id="cbol:CGC65_22640"/>
<evidence type="ECO:0000256" key="2">
    <source>
        <dbReference type="ARBA" id="ARBA00022801"/>
    </source>
</evidence>
<dbReference type="InterPro" id="IPR050992">
    <property type="entry name" value="CheZ_family_phosphatases"/>
</dbReference>
<evidence type="ECO:0000259" key="3">
    <source>
        <dbReference type="Pfam" id="PF04509"/>
    </source>
</evidence>